<proteinExistence type="predicted"/>
<dbReference type="PATRIC" id="fig|1453497.3.peg.50"/>
<dbReference type="InterPro" id="IPR045864">
    <property type="entry name" value="aa-tRNA-synth_II/BPL/LPL"/>
</dbReference>
<keyword evidence="4" id="KW-0648">Protein biosynthesis</keyword>
<accession>A0A182C8P5</accession>
<dbReference type="PROSITE" id="PS50862">
    <property type="entry name" value="AA_TRNA_LIGASE_II"/>
    <property type="match status" value="1"/>
</dbReference>
<dbReference type="GO" id="GO:0004816">
    <property type="term" value="F:asparagine-tRNA ligase activity"/>
    <property type="evidence" value="ECO:0007669"/>
    <property type="project" value="TreeGrafter"/>
</dbReference>
<dbReference type="PANTHER" id="PTHR22594:SF48">
    <property type="entry name" value="ASPARAGINYL-TRNA SYNTHETASE-RELATED PROTEIN (N-TRUNCATION)"/>
    <property type="match status" value="1"/>
</dbReference>
<name>A0A182C8P5_9BACT</name>
<dbReference type="Proteomes" id="UP000077339">
    <property type="component" value="Unassembled WGS sequence"/>
</dbReference>
<keyword evidence="5 7" id="KW-0030">Aminoacyl-tRNA synthetase</keyword>
<dbReference type="NCBIfam" id="NF005054">
    <property type="entry name" value="PRK06462.1-4"/>
    <property type="match status" value="1"/>
</dbReference>
<dbReference type="AlphaFoldDB" id="A0A182C8P5"/>
<dbReference type="Pfam" id="PF00152">
    <property type="entry name" value="tRNA-synt_2"/>
    <property type="match status" value="1"/>
</dbReference>
<dbReference type="OrthoDB" id="9762036at2"/>
<dbReference type="Gene3D" id="3.30.930.10">
    <property type="entry name" value="Bira Bifunctional Protein, Domain 2"/>
    <property type="match status" value="1"/>
</dbReference>
<organism evidence="7 8">
    <name type="scientific">Kosmotoga arenicorallina S304</name>
    <dbReference type="NCBI Taxonomy" id="1453497"/>
    <lineage>
        <taxon>Bacteria</taxon>
        <taxon>Thermotogati</taxon>
        <taxon>Thermotogota</taxon>
        <taxon>Thermotogae</taxon>
        <taxon>Kosmotogales</taxon>
        <taxon>Kosmotogaceae</taxon>
        <taxon>Kosmotoga</taxon>
    </lineage>
</organism>
<comment type="caution">
    <text evidence="7">The sequence shown here is derived from an EMBL/GenBank/DDBJ whole genome shotgun (WGS) entry which is preliminary data.</text>
</comment>
<keyword evidence="1" id="KW-0436">Ligase</keyword>
<dbReference type="InterPro" id="IPR004364">
    <property type="entry name" value="Aa-tRNA-synt_II"/>
</dbReference>
<dbReference type="PANTHER" id="PTHR22594">
    <property type="entry name" value="ASPARTYL/LYSYL-TRNA SYNTHETASE"/>
    <property type="match status" value="1"/>
</dbReference>
<evidence type="ECO:0000313" key="8">
    <source>
        <dbReference type="Proteomes" id="UP000077339"/>
    </source>
</evidence>
<dbReference type="InterPro" id="IPR006195">
    <property type="entry name" value="aa-tRNA-synth_II"/>
</dbReference>
<dbReference type="GO" id="GO:0006421">
    <property type="term" value="P:asparaginyl-tRNA aminoacylation"/>
    <property type="evidence" value="ECO:0007669"/>
    <property type="project" value="TreeGrafter"/>
</dbReference>
<dbReference type="GO" id="GO:0005524">
    <property type="term" value="F:ATP binding"/>
    <property type="evidence" value="ECO:0007669"/>
    <property type="project" value="UniProtKB-KW"/>
</dbReference>
<gene>
    <name evidence="7" type="ORF">AT15_00210</name>
</gene>
<keyword evidence="3" id="KW-0067">ATP-binding</keyword>
<feature type="domain" description="Aminoacyl-transfer RNA synthetases class-II family profile" evidence="6">
    <location>
        <begin position="25"/>
        <end position="304"/>
    </location>
</feature>
<dbReference type="RefSeq" id="WP_068345162.1">
    <property type="nucleotide sequence ID" value="NZ_JFHK01000001.1"/>
</dbReference>
<dbReference type="SUPFAM" id="SSF55681">
    <property type="entry name" value="Class II aaRS and biotin synthetases"/>
    <property type="match status" value="1"/>
</dbReference>
<reference evidence="7 8" key="1">
    <citation type="submission" date="2014-02" db="EMBL/GenBank/DDBJ databases">
        <title>Kosmotoga genome sequencing.</title>
        <authorList>
            <person name="Pollo S.M."/>
            <person name="Charchuk R."/>
            <person name="Nesbo C.L."/>
        </authorList>
    </citation>
    <scope>NUCLEOTIDE SEQUENCE [LARGE SCALE GENOMIC DNA]</scope>
    <source>
        <strain evidence="7 8">S304</strain>
    </source>
</reference>
<keyword evidence="2" id="KW-0547">Nucleotide-binding</keyword>
<evidence type="ECO:0000313" key="7">
    <source>
        <dbReference type="EMBL" id="OAA32533.1"/>
    </source>
</evidence>
<evidence type="ECO:0000259" key="6">
    <source>
        <dbReference type="PROSITE" id="PS50862"/>
    </source>
</evidence>
<dbReference type="STRING" id="1453497.AT15_00210"/>
<keyword evidence="8" id="KW-1185">Reference proteome</keyword>
<dbReference type="EMBL" id="JFHK01000001">
    <property type="protein sequence ID" value="OAA32533.1"/>
    <property type="molecule type" value="Genomic_DNA"/>
</dbReference>
<sequence>MEKSGRISEKVIPHLSNPIVRNAVKVKASVIAYATEFLRKKGFVELLPTIVSPLTDPLNHEVFNVRFDYYGTEYQLTQSMIFHKQLAVTAFERIFIVSPNVRLETVEKKDSGKHLFEFTQIDLEMKEAKREEVMDLIENLLVYVISGVKQSCKKELEFLGSDMKVPSIPFRKVKYMDAFQEYGGDFEEILSKRAAEPFWLIDIPIGDREFYDKLSEDGQTLLDMDLILPGGFGEVLSGGEREHDYEQILRRMEYKGTSIEDFSWYLQIAEEEGLVPSAGCGFGVERLTRYICNLSHVSLTRLFPKVPGMDWI</sequence>
<evidence type="ECO:0000256" key="1">
    <source>
        <dbReference type="ARBA" id="ARBA00022598"/>
    </source>
</evidence>
<evidence type="ECO:0000256" key="4">
    <source>
        <dbReference type="ARBA" id="ARBA00022917"/>
    </source>
</evidence>
<evidence type="ECO:0000256" key="5">
    <source>
        <dbReference type="ARBA" id="ARBA00023146"/>
    </source>
</evidence>
<evidence type="ECO:0000256" key="2">
    <source>
        <dbReference type="ARBA" id="ARBA00022741"/>
    </source>
</evidence>
<protein>
    <submittedName>
        <fullName evidence="7">tRNA synthetase class II (D K and N)</fullName>
    </submittedName>
</protein>
<evidence type="ECO:0000256" key="3">
    <source>
        <dbReference type="ARBA" id="ARBA00022840"/>
    </source>
</evidence>